<evidence type="ECO:0000313" key="1">
    <source>
        <dbReference type="EMBL" id="CRK36009.1"/>
    </source>
</evidence>
<gene>
    <name evidence="1" type="ORF">BN1708_019882</name>
    <name evidence="2" type="ORF">BN1723_020373</name>
</gene>
<evidence type="ECO:0000313" key="4">
    <source>
        <dbReference type="Proteomes" id="UP000045706"/>
    </source>
</evidence>
<reference evidence="3 4" key="1">
    <citation type="submission" date="2015-05" db="EMBL/GenBank/DDBJ databases">
        <authorList>
            <person name="Fogelqvist Johan"/>
        </authorList>
    </citation>
    <scope>NUCLEOTIDE SEQUENCE [LARGE SCALE GENOMIC DNA]</scope>
    <source>
        <strain evidence="1">VL1</strain>
        <strain evidence="2">VL2</strain>
    </source>
</reference>
<sequence length="8" mass="916">HAHPLSRV</sequence>
<organism evidence="1 3">
    <name type="scientific">Verticillium longisporum</name>
    <name type="common">Verticillium dahliae var. longisporum</name>
    <dbReference type="NCBI Taxonomy" id="100787"/>
    <lineage>
        <taxon>Eukaryota</taxon>
        <taxon>Fungi</taxon>
        <taxon>Dikarya</taxon>
        <taxon>Ascomycota</taxon>
        <taxon>Pezizomycotina</taxon>
        <taxon>Sordariomycetes</taxon>
        <taxon>Hypocreomycetidae</taxon>
        <taxon>Glomerellales</taxon>
        <taxon>Plectosphaerellaceae</taxon>
        <taxon>Verticillium</taxon>
    </lineage>
</organism>
<evidence type="ECO:0000313" key="2">
    <source>
        <dbReference type="EMBL" id="CRK47733.1"/>
    </source>
</evidence>
<dbReference type="EMBL" id="CVQH01023833">
    <property type="protein sequence ID" value="CRK36009.1"/>
    <property type="molecule type" value="Genomic_DNA"/>
</dbReference>
<dbReference type="Proteomes" id="UP000044602">
    <property type="component" value="Unassembled WGS sequence"/>
</dbReference>
<dbReference type="EMBL" id="CVQI01036902">
    <property type="protein sequence ID" value="CRK47733.1"/>
    <property type="molecule type" value="Genomic_DNA"/>
</dbReference>
<feature type="non-terminal residue" evidence="1">
    <location>
        <position position="1"/>
    </location>
</feature>
<evidence type="ECO:0000313" key="3">
    <source>
        <dbReference type="Proteomes" id="UP000044602"/>
    </source>
</evidence>
<proteinExistence type="predicted"/>
<accession>A0A0G4MP91</accession>
<name>A0A0G4MP91_VERLO</name>
<keyword evidence="3" id="KW-1185">Reference proteome</keyword>
<protein>
    <submittedName>
        <fullName evidence="1">Uncharacterized protein</fullName>
    </submittedName>
</protein>
<dbReference type="Proteomes" id="UP000045706">
    <property type="component" value="Unassembled WGS sequence"/>
</dbReference>